<sequence length="87" mass="9724">MNENMVTKLHAEYSDSICKSNYDSRITIKSSMPVSVTQSYFAGDEIGDSFAAADPFLHFLLEERKKFGDLSVKVLLESHFNVTAENG</sequence>
<accession>A0A1S0TM40</accession>
<organism evidence="1">
    <name type="scientific">Loa loa</name>
    <name type="common">Eye worm</name>
    <name type="synonym">Filaria loa</name>
    <dbReference type="NCBI Taxonomy" id="7209"/>
    <lineage>
        <taxon>Eukaryota</taxon>
        <taxon>Metazoa</taxon>
        <taxon>Ecdysozoa</taxon>
        <taxon>Nematoda</taxon>
        <taxon>Chromadorea</taxon>
        <taxon>Rhabditida</taxon>
        <taxon>Spirurina</taxon>
        <taxon>Spiruromorpha</taxon>
        <taxon>Filarioidea</taxon>
        <taxon>Onchocercidae</taxon>
        <taxon>Loa</taxon>
    </lineage>
</organism>
<dbReference type="CTD" id="9949399"/>
<proteinExistence type="predicted"/>
<dbReference type="RefSeq" id="XP_003147504.1">
    <property type="nucleotide sequence ID" value="XM_003147456.1"/>
</dbReference>
<dbReference type="OrthoDB" id="5815905at2759"/>
<dbReference type="GeneID" id="9949399"/>
<dbReference type="EMBL" id="JH712270">
    <property type="protein sequence ID" value="EFO16566.1"/>
    <property type="molecule type" value="Genomic_DNA"/>
</dbReference>
<evidence type="ECO:0000313" key="1">
    <source>
        <dbReference type="EMBL" id="EFO16566.1"/>
    </source>
</evidence>
<dbReference type="InParanoid" id="A0A1S0TM40"/>
<dbReference type="KEGG" id="loa:LOAG_11940"/>
<name>A0A1S0TM40_LOALO</name>
<gene>
    <name evidence="1" type="ORF">LOAG_11940</name>
</gene>
<dbReference type="AlphaFoldDB" id="A0A1S0TM40"/>
<reference evidence="1" key="1">
    <citation type="submission" date="2012-04" db="EMBL/GenBank/DDBJ databases">
        <title>The Genome Sequence of Loa loa.</title>
        <authorList>
            <consortium name="The Broad Institute Genome Sequencing Platform"/>
            <consortium name="Broad Institute Genome Sequencing Center for Infectious Disease"/>
            <person name="Nutman T.B."/>
            <person name="Fink D.L."/>
            <person name="Russ C."/>
            <person name="Young S."/>
            <person name="Zeng Q."/>
            <person name="Gargeya S."/>
            <person name="Alvarado L."/>
            <person name="Berlin A."/>
            <person name="Chapman S.B."/>
            <person name="Chen Z."/>
            <person name="Freedman E."/>
            <person name="Gellesch M."/>
            <person name="Goldberg J."/>
            <person name="Griggs A."/>
            <person name="Gujja S."/>
            <person name="Heilman E.R."/>
            <person name="Heiman D."/>
            <person name="Howarth C."/>
            <person name="Mehta T."/>
            <person name="Neiman D."/>
            <person name="Pearson M."/>
            <person name="Roberts A."/>
            <person name="Saif S."/>
            <person name="Shea T."/>
            <person name="Shenoy N."/>
            <person name="Sisk P."/>
            <person name="Stolte C."/>
            <person name="Sykes S."/>
            <person name="White J."/>
            <person name="Yandava C."/>
            <person name="Haas B."/>
            <person name="Henn M.R."/>
            <person name="Nusbaum C."/>
            <person name="Birren B."/>
        </authorList>
    </citation>
    <scope>NUCLEOTIDE SEQUENCE [LARGE SCALE GENOMIC DNA]</scope>
</reference>
<protein>
    <submittedName>
        <fullName evidence="1">Uncharacterized protein</fullName>
    </submittedName>
</protein>